<sequence>MHQVRRRASILLVRRSDVIPSERESTSTGDPHRHMQCNELIVAIGAHVNLINGTIPPSLANCKQLRVAIALKQPPHMQHSTGAGSHGHNQVSASQQQFIVGHNTAYTWELQVSIVG</sequence>
<dbReference type="Proteomes" id="UP000886520">
    <property type="component" value="Chromosome 19"/>
</dbReference>
<dbReference type="EMBL" id="JABFUD020000019">
    <property type="protein sequence ID" value="KAI5065452.1"/>
    <property type="molecule type" value="Genomic_DNA"/>
</dbReference>
<proteinExistence type="predicted"/>
<comment type="caution">
    <text evidence="1">The sequence shown here is derived from an EMBL/GenBank/DDBJ whole genome shotgun (WGS) entry which is preliminary data.</text>
</comment>
<evidence type="ECO:0000313" key="2">
    <source>
        <dbReference type="Proteomes" id="UP000886520"/>
    </source>
</evidence>
<gene>
    <name evidence="1" type="ORF">GOP47_0020147</name>
</gene>
<name>A0A9D4Z998_ADICA</name>
<evidence type="ECO:0000313" key="1">
    <source>
        <dbReference type="EMBL" id="KAI5065452.1"/>
    </source>
</evidence>
<reference evidence="1" key="1">
    <citation type="submission" date="2021-01" db="EMBL/GenBank/DDBJ databases">
        <title>Adiantum capillus-veneris genome.</title>
        <authorList>
            <person name="Fang Y."/>
            <person name="Liao Q."/>
        </authorList>
    </citation>
    <scope>NUCLEOTIDE SEQUENCE</scope>
    <source>
        <strain evidence="1">H3</strain>
        <tissue evidence="1">Leaf</tissue>
    </source>
</reference>
<protein>
    <submittedName>
        <fullName evidence="1">Uncharacterized protein</fullName>
    </submittedName>
</protein>
<dbReference type="AlphaFoldDB" id="A0A9D4Z998"/>
<keyword evidence="2" id="KW-1185">Reference proteome</keyword>
<organism evidence="1 2">
    <name type="scientific">Adiantum capillus-veneris</name>
    <name type="common">Maidenhair fern</name>
    <dbReference type="NCBI Taxonomy" id="13818"/>
    <lineage>
        <taxon>Eukaryota</taxon>
        <taxon>Viridiplantae</taxon>
        <taxon>Streptophyta</taxon>
        <taxon>Embryophyta</taxon>
        <taxon>Tracheophyta</taxon>
        <taxon>Polypodiopsida</taxon>
        <taxon>Polypodiidae</taxon>
        <taxon>Polypodiales</taxon>
        <taxon>Pteridineae</taxon>
        <taxon>Pteridaceae</taxon>
        <taxon>Vittarioideae</taxon>
        <taxon>Adiantum</taxon>
    </lineage>
</organism>
<accession>A0A9D4Z998</accession>